<feature type="disulfide bond" evidence="8">
    <location>
        <begin position="347"/>
        <end position="359"/>
    </location>
</feature>
<dbReference type="SUPFAM" id="SSF57424">
    <property type="entry name" value="LDL receptor-like module"/>
    <property type="match status" value="2"/>
</dbReference>
<name>A0A813PRI4_9BILA</name>
<evidence type="ECO:0000256" key="3">
    <source>
        <dbReference type="ARBA" id="ARBA00022737"/>
    </source>
</evidence>
<evidence type="ECO:0000313" key="11">
    <source>
        <dbReference type="Proteomes" id="UP000663832"/>
    </source>
</evidence>
<proteinExistence type="predicted"/>
<evidence type="ECO:0000256" key="6">
    <source>
        <dbReference type="ARBA" id="ARBA00023157"/>
    </source>
</evidence>
<organism evidence="9 11">
    <name type="scientific">Adineta steineri</name>
    <dbReference type="NCBI Taxonomy" id="433720"/>
    <lineage>
        <taxon>Eukaryota</taxon>
        <taxon>Metazoa</taxon>
        <taxon>Spiralia</taxon>
        <taxon>Gnathifera</taxon>
        <taxon>Rotifera</taxon>
        <taxon>Eurotatoria</taxon>
        <taxon>Bdelloidea</taxon>
        <taxon>Adinetida</taxon>
        <taxon>Adinetidae</taxon>
        <taxon>Adineta</taxon>
    </lineage>
</organism>
<accession>A0A813PRI4</accession>
<dbReference type="Gene3D" id="4.10.400.10">
    <property type="entry name" value="Low-density Lipoprotein Receptor"/>
    <property type="match status" value="2"/>
</dbReference>
<comment type="subcellular location">
    <subcellularLocation>
        <location evidence="1">Membrane</location>
        <topology evidence="1">Single-pass membrane protein</topology>
    </subcellularLocation>
</comment>
<feature type="disulfide bond" evidence="8">
    <location>
        <begin position="175"/>
        <end position="187"/>
    </location>
</feature>
<dbReference type="FunFam" id="4.10.400.10:FF:000065">
    <property type="entry name" value="Transmembrane protease serine 7"/>
    <property type="match status" value="1"/>
</dbReference>
<dbReference type="InterPro" id="IPR036055">
    <property type="entry name" value="LDL_receptor-like_sf"/>
</dbReference>
<keyword evidence="11" id="KW-1185">Reference proteome</keyword>
<dbReference type="InterPro" id="IPR002172">
    <property type="entry name" value="LDrepeatLR_classA_rpt"/>
</dbReference>
<evidence type="ECO:0000256" key="4">
    <source>
        <dbReference type="ARBA" id="ARBA00022989"/>
    </source>
</evidence>
<feature type="disulfide bond" evidence="8">
    <location>
        <begin position="535"/>
        <end position="550"/>
    </location>
</feature>
<dbReference type="PRINTS" id="PR00261">
    <property type="entry name" value="LDLRECEPTOR"/>
</dbReference>
<protein>
    <submittedName>
        <fullName evidence="9">Uncharacterized protein</fullName>
    </submittedName>
</protein>
<dbReference type="Proteomes" id="UP000663877">
    <property type="component" value="Unassembled WGS sequence"/>
</dbReference>
<gene>
    <name evidence="10" type="ORF">BJG266_LOCUS4856</name>
    <name evidence="9" type="ORF">QVE165_LOCUS1950</name>
</gene>
<comment type="caution">
    <text evidence="8">Lacks conserved residue(s) required for the propagation of feature annotation.</text>
</comment>
<keyword evidence="7" id="KW-0325">Glycoprotein</keyword>
<evidence type="ECO:0000256" key="2">
    <source>
        <dbReference type="ARBA" id="ARBA00022692"/>
    </source>
</evidence>
<dbReference type="GO" id="GO:0016192">
    <property type="term" value="P:vesicle-mediated transport"/>
    <property type="evidence" value="ECO:0007669"/>
    <property type="project" value="UniProtKB-ARBA"/>
</dbReference>
<dbReference type="CDD" id="cd00112">
    <property type="entry name" value="LDLa"/>
    <property type="match status" value="2"/>
</dbReference>
<dbReference type="SMART" id="SM00192">
    <property type="entry name" value="LDLa"/>
    <property type="match status" value="4"/>
</dbReference>
<sequence length="657" mass="76549">MYDHGEEIPYCRRLNETQQLDRNRSQCENEGVKLSFLNLLEEGIKPSNVLDWSSSVEINDLYAAFFFNRSLIENHNDPFICNCTMLGTFGKYCEYQWTNEAKSFSDAIKTQFEIKEADEDHLWNTQRYGKILCYETLPCNTGDLCLDWREICDGVQRCSSGIDEENWDKLEFNECEDNEFRCTNGMCIAEEFWLDGDHDCMDWSDEVFREQGETCPFDADSFKCDEHLCPYTMYSCGDGQCVLWTSRMAFQRFAETSDNCLSGRNLNYMCEANPYRSAWTLESGLCSVDEGYDDPRYLPWNMIDSSRLTENEKCQYLFRCTLSDGFERDCPCNSHNCTALMMKHWTCQSHQYQCQTGQCINFAWVCDGEWDCADASDEEAIVLIQKWSIHNSRFEDLNERVEKCRTRYFQSTFSEICNTSFEFGCYQAKVANPLDIRLYRPCINLTQIGDGVENCYNAYDEKNTFAVNSEQMTMLGFHFTCKNNTFPYTDGCDSVKENNCTEILCPNHRNDLGRCSGIKDVRCLESDQCERNARCNGERDCIHGEDEYWCASGTIHDQVFYRSRKRMSSIRDIEQVVFDSKFPLAPITLSDNEQAGVTPINHTENPFRIMHSYQCNRGVSILQMNETICLCPPAYYGRWCEFFSDRISIIVKEEQHY</sequence>
<keyword evidence="5" id="KW-0472">Membrane</keyword>
<dbReference type="Proteomes" id="UP000663832">
    <property type="component" value="Unassembled WGS sequence"/>
</dbReference>
<comment type="caution">
    <text evidence="9">The sequence shown here is derived from an EMBL/GenBank/DDBJ whole genome shotgun (WGS) entry which is preliminary data.</text>
</comment>
<evidence type="ECO:0000256" key="8">
    <source>
        <dbReference type="PROSITE-ProRule" id="PRU00124"/>
    </source>
</evidence>
<evidence type="ECO:0000313" key="10">
    <source>
        <dbReference type="EMBL" id="CAF0794456.1"/>
    </source>
</evidence>
<keyword evidence="6 8" id="KW-1015">Disulfide bond</keyword>
<feature type="disulfide bond" evidence="8">
    <location>
        <begin position="182"/>
        <end position="200"/>
    </location>
</feature>
<dbReference type="AlphaFoldDB" id="A0A813PRI4"/>
<dbReference type="EMBL" id="CAJNOI010000012">
    <property type="protein sequence ID" value="CAF0794456.1"/>
    <property type="molecule type" value="Genomic_DNA"/>
</dbReference>
<keyword evidence="3" id="KW-0677">Repeat</keyword>
<reference evidence="9" key="1">
    <citation type="submission" date="2021-02" db="EMBL/GenBank/DDBJ databases">
        <authorList>
            <person name="Nowell W R."/>
        </authorList>
    </citation>
    <scope>NUCLEOTIDE SEQUENCE</scope>
</reference>
<evidence type="ECO:0000256" key="1">
    <source>
        <dbReference type="ARBA" id="ARBA00004167"/>
    </source>
</evidence>
<keyword evidence="4" id="KW-1133">Transmembrane helix</keyword>
<dbReference type="EMBL" id="CAJNOM010000006">
    <property type="protein sequence ID" value="CAF0759117.1"/>
    <property type="molecule type" value="Genomic_DNA"/>
</dbReference>
<keyword evidence="2" id="KW-0812">Transmembrane</keyword>
<evidence type="ECO:0000256" key="7">
    <source>
        <dbReference type="ARBA" id="ARBA00023180"/>
    </source>
</evidence>
<evidence type="ECO:0000256" key="5">
    <source>
        <dbReference type="ARBA" id="ARBA00023136"/>
    </source>
</evidence>
<evidence type="ECO:0000313" key="9">
    <source>
        <dbReference type="EMBL" id="CAF0759117.1"/>
    </source>
</evidence>
<dbReference type="PANTHER" id="PTHR24270">
    <property type="entry name" value="LOW-DENSITY LIPOPROTEIN RECEPTOR-RELATED"/>
    <property type="match status" value="1"/>
</dbReference>
<dbReference type="PROSITE" id="PS50068">
    <property type="entry name" value="LDLRA_2"/>
    <property type="match status" value="3"/>
</dbReference>
<feature type="disulfide bond" evidence="8">
    <location>
        <begin position="354"/>
        <end position="372"/>
    </location>
</feature>
<dbReference type="GO" id="GO:0005886">
    <property type="term" value="C:plasma membrane"/>
    <property type="evidence" value="ECO:0007669"/>
    <property type="project" value="TreeGrafter"/>
</dbReference>
<dbReference type="InterPro" id="IPR050685">
    <property type="entry name" value="LDLR"/>
</dbReference>
<dbReference type="OrthoDB" id="9988974at2759"/>
<dbReference type="Pfam" id="PF00057">
    <property type="entry name" value="Ldl_recept_a"/>
    <property type="match status" value="2"/>
</dbReference>
<dbReference type="PANTHER" id="PTHR24270:SF59">
    <property type="entry name" value="LDL RECEPTOR REPEAT-CONTAINING PROTEIN EGG-1-RELATED"/>
    <property type="match status" value="1"/>
</dbReference>